<dbReference type="PANTHER" id="PTHR33840:SF1">
    <property type="entry name" value="TLE1 PHOSPHOLIPASE DOMAIN-CONTAINING PROTEIN"/>
    <property type="match status" value="1"/>
</dbReference>
<evidence type="ECO:0000259" key="1">
    <source>
        <dbReference type="Pfam" id="PF09994"/>
    </source>
</evidence>
<keyword evidence="3" id="KW-1185">Reference proteome</keyword>
<dbReference type="InterPro" id="IPR018712">
    <property type="entry name" value="Tle1-like_cat"/>
</dbReference>
<dbReference type="EMBL" id="KZ293444">
    <property type="protein sequence ID" value="PBK65570.1"/>
    <property type="molecule type" value="Genomic_DNA"/>
</dbReference>
<protein>
    <recommendedName>
        <fullName evidence="1">T6SS Phospholipase effector Tle1-like catalytic domain-containing protein</fullName>
    </recommendedName>
</protein>
<reference evidence="3" key="1">
    <citation type="journal article" date="2017" name="Nat. Ecol. Evol.">
        <title>Genome expansion and lineage-specific genetic innovations in the forest pathogenic fungi Armillaria.</title>
        <authorList>
            <person name="Sipos G."/>
            <person name="Prasanna A.N."/>
            <person name="Walter M.C."/>
            <person name="O'Connor E."/>
            <person name="Balint B."/>
            <person name="Krizsan K."/>
            <person name="Kiss B."/>
            <person name="Hess J."/>
            <person name="Varga T."/>
            <person name="Slot J."/>
            <person name="Riley R."/>
            <person name="Boka B."/>
            <person name="Rigling D."/>
            <person name="Barry K."/>
            <person name="Lee J."/>
            <person name="Mihaltcheva S."/>
            <person name="LaButti K."/>
            <person name="Lipzen A."/>
            <person name="Waldron R."/>
            <person name="Moloney N.M."/>
            <person name="Sperisen C."/>
            <person name="Kredics L."/>
            <person name="Vagvoelgyi C."/>
            <person name="Patrignani A."/>
            <person name="Fitzpatrick D."/>
            <person name="Nagy I."/>
            <person name="Doyle S."/>
            <person name="Anderson J.B."/>
            <person name="Grigoriev I.V."/>
            <person name="Gueldener U."/>
            <person name="Muensterkoetter M."/>
            <person name="Nagy L.G."/>
        </authorList>
    </citation>
    <scope>NUCLEOTIDE SEQUENCE [LARGE SCALE GENOMIC DNA]</scope>
    <source>
        <strain evidence="3">28-4</strain>
    </source>
</reference>
<organism evidence="2 3">
    <name type="scientific">Armillaria solidipes</name>
    <dbReference type="NCBI Taxonomy" id="1076256"/>
    <lineage>
        <taxon>Eukaryota</taxon>
        <taxon>Fungi</taxon>
        <taxon>Dikarya</taxon>
        <taxon>Basidiomycota</taxon>
        <taxon>Agaricomycotina</taxon>
        <taxon>Agaricomycetes</taxon>
        <taxon>Agaricomycetidae</taxon>
        <taxon>Agaricales</taxon>
        <taxon>Marasmiineae</taxon>
        <taxon>Physalacriaceae</taxon>
        <taxon>Armillaria</taxon>
    </lineage>
</organism>
<evidence type="ECO:0000313" key="3">
    <source>
        <dbReference type="Proteomes" id="UP000218334"/>
    </source>
</evidence>
<dbReference type="Pfam" id="PF09994">
    <property type="entry name" value="T6SS_Tle1-like_cat"/>
    <property type="match status" value="1"/>
</dbReference>
<proteinExistence type="predicted"/>
<dbReference type="AlphaFoldDB" id="A0A2H3B7B1"/>
<name>A0A2H3B7B1_9AGAR</name>
<gene>
    <name evidence="2" type="ORF">ARMSODRAFT_428960</name>
</gene>
<evidence type="ECO:0000313" key="2">
    <source>
        <dbReference type="EMBL" id="PBK65570.1"/>
    </source>
</evidence>
<dbReference type="STRING" id="1076256.A0A2H3B7B1"/>
<feature type="domain" description="T6SS Phospholipase effector Tle1-like catalytic" evidence="1">
    <location>
        <begin position="14"/>
        <end position="83"/>
    </location>
</feature>
<sequence length="168" mass="19016">MPRECDGPHPTSGLALDEHRVKFLPTYSAGGWTPNLRLDLYNPDDQEMDVKEVWFVESHSDVGGSNDPHALSLGLVPLLWMEDQAIDTGLRCRPRSFFGDWTWDNLHKQTNNITAEFLEITRGPANHAVSIHKSKCYYSNSTFWEGSFNCPSSKHPCVCGLQPRKLQT</sequence>
<dbReference type="PANTHER" id="PTHR33840">
    <property type="match status" value="1"/>
</dbReference>
<dbReference type="Proteomes" id="UP000218334">
    <property type="component" value="Unassembled WGS sequence"/>
</dbReference>
<accession>A0A2H3B7B1</accession>